<keyword evidence="4" id="KW-0862">Zinc</keyword>
<protein>
    <recommendedName>
        <fullName evidence="5">Metallo-beta-lactamase domain-containing protein</fullName>
    </recommendedName>
</protein>
<proteinExistence type="predicted"/>
<dbReference type="Proteomes" id="UP000178082">
    <property type="component" value="Unassembled WGS sequence"/>
</dbReference>
<dbReference type="GO" id="GO:0046872">
    <property type="term" value="F:metal ion binding"/>
    <property type="evidence" value="ECO:0007669"/>
    <property type="project" value="UniProtKB-KW"/>
</dbReference>
<accession>A0A1F7SDK0</accession>
<evidence type="ECO:0000313" key="7">
    <source>
        <dbReference type="Proteomes" id="UP000178082"/>
    </source>
</evidence>
<dbReference type="SUPFAM" id="SSF56281">
    <property type="entry name" value="Metallo-hydrolase/oxidoreductase"/>
    <property type="match status" value="1"/>
</dbReference>
<dbReference type="Gene3D" id="3.60.15.10">
    <property type="entry name" value="Ribonuclease Z/Hydroxyacylglutathione hydrolase-like"/>
    <property type="match status" value="1"/>
</dbReference>
<name>A0A1F7SDK0_9BACT</name>
<evidence type="ECO:0000313" key="6">
    <source>
        <dbReference type="EMBL" id="OGL51850.1"/>
    </source>
</evidence>
<dbReference type="GO" id="GO:0016787">
    <property type="term" value="F:hydrolase activity"/>
    <property type="evidence" value="ECO:0007669"/>
    <property type="project" value="UniProtKB-KW"/>
</dbReference>
<keyword evidence="3" id="KW-0378">Hydrolase</keyword>
<sequence>MTVHCLVIGPFSENCYILSTEGNNAIIIDAGDEAQQITEYIKGKGLKPLAIFSTHAHIDHVDAVGELKNYFKISFYLNKEDEILLKSVKAQASSVGLECNSPPVVDKFLKDSETISLGDFKIKVLHTPGHTPGGTCLLIEDMLFSGDTLFAGAIGRTDFPGSSYDAIIESIKKKILPLGDNIKVFPGHGPSTTIGEEKQNNPFVVDAERFRGLV</sequence>
<comment type="caution">
    <text evidence="6">The sequence shown here is derived from an EMBL/GenBank/DDBJ whole genome shotgun (WGS) entry which is preliminary data.</text>
</comment>
<reference evidence="6 7" key="1">
    <citation type="journal article" date="2016" name="Nat. Commun.">
        <title>Thousands of microbial genomes shed light on interconnected biogeochemical processes in an aquifer system.</title>
        <authorList>
            <person name="Anantharaman K."/>
            <person name="Brown C.T."/>
            <person name="Hug L.A."/>
            <person name="Sharon I."/>
            <person name="Castelle C.J."/>
            <person name="Probst A.J."/>
            <person name="Thomas B.C."/>
            <person name="Singh A."/>
            <person name="Wilkins M.J."/>
            <person name="Karaoz U."/>
            <person name="Brodie E.L."/>
            <person name="Williams K.H."/>
            <person name="Hubbard S.S."/>
            <person name="Banfield J.F."/>
        </authorList>
    </citation>
    <scope>NUCLEOTIDE SEQUENCE [LARGE SCALE GENOMIC DNA]</scope>
</reference>
<dbReference type="STRING" id="1817883.A3G31_12650"/>
<dbReference type="InterPro" id="IPR001279">
    <property type="entry name" value="Metallo-B-lactamas"/>
</dbReference>
<dbReference type="InterPro" id="IPR036866">
    <property type="entry name" value="RibonucZ/Hydroxyglut_hydro"/>
</dbReference>
<gene>
    <name evidence="6" type="ORF">A3G31_12650</name>
</gene>
<evidence type="ECO:0000259" key="5">
    <source>
        <dbReference type="SMART" id="SM00849"/>
    </source>
</evidence>
<evidence type="ECO:0000256" key="1">
    <source>
        <dbReference type="ARBA" id="ARBA00001947"/>
    </source>
</evidence>
<comment type="cofactor">
    <cofactor evidence="1">
        <name>Zn(2+)</name>
        <dbReference type="ChEBI" id="CHEBI:29105"/>
    </cofactor>
</comment>
<dbReference type="AlphaFoldDB" id="A0A1F7SDK0"/>
<dbReference type="SMART" id="SM00849">
    <property type="entry name" value="Lactamase_B"/>
    <property type="match status" value="1"/>
</dbReference>
<dbReference type="PANTHER" id="PTHR46233">
    <property type="entry name" value="HYDROXYACYLGLUTATHIONE HYDROLASE GLOC"/>
    <property type="match status" value="1"/>
</dbReference>
<dbReference type="EMBL" id="MGDI01000037">
    <property type="protein sequence ID" value="OGL51850.1"/>
    <property type="molecule type" value="Genomic_DNA"/>
</dbReference>
<evidence type="ECO:0000256" key="2">
    <source>
        <dbReference type="ARBA" id="ARBA00022723"/>
    </source>
</evidence>
<dbReference type="InterPro" id="IPR051453">
    <property type="entry name" value="MBL_Glyoxalase_II"/>
</dbReference>
<dbReference type="Pfam" id="PF00753">
    <property type="entry name" value="Lactamase_B"/>
    <property type="match status" value="1"/>
</dbReference>
<dbReference type="CDD" id="cd06262">
    <property type="entry name" value="metallo-hydrolase-like_MBL-fold"/>
    <property type="match status" value="1"/>
</dbReference>
<feature type="domain" description="Metallo-beta-lactamase" evidence="5">
    <location>
        <begin position="12"/>
        <end position="188"/>
    </location>
</feature>
<dbReference type="PANTHER" id="PTHR46233:SF3">
    <property type="entry name" value="HYDROXYACYLGLUTATHIONE HYDROLASE GLOC"/>
    <property type="match status" value="1"/>
</dbReference>
<organism evidence="6 7">
    <name type="scientific">Candidatus Schekmanbacteria bacterium RIFCSPLOWO2_12_FULL_38_15</name>
    <dbReference type="NCBI Taxonomy" id="1817883"/>
    <lineage>
        <taxon>Bacteria</taxon>
        <taxon>Candidatus Schekmaniibacteriota</taxon>
    </lineage>
</organism>
<evidence type="ECO:0000256" key="3">
    <source>
        <dbReference type="ARBA" id="ARBA00022801"/>
    </source>
</evidence>
<evidence type="ECO:0000256" key="4">
    <source>
        <dbReference type="ARBA" id="ARBA00022833"/>
    </source>
</evidence>
<keyword evidence="2" id="KW-0479">Metal-binding</keyword>